<feature type="compositionally biased region" description="Low complexity" evidence="1">
    <location>
        <begin position="1063"/>
        <end position="1083"/>
    </location>
</feature>
<dbReference type="EMBL" id="CP035491">
    <property type="protein sequence ID" value="QAY72826.1"/>
    <property type="molecule type" value="Genomic_DNA"/>
</dbReference>
<feature type="region of interest" description="Disordered" evidence="1">
    <location>
        <begin position="1016"/>
        <end position="1090"/>
    </location>
</feature>
<evidence type="ECO:0000256" key="1">
    <source>
        <dbReference type="SAM" id="MobiDB-lite"/>
    </source>
</evidence>
<dbReference type="Gene3D" id="3.40.50.410">
    <property type="entry name" value="von Willebrand factor, type A domain"/>
    <property type="match status" value="1"/>
</dbReference>
<dbReference type="InterPro" id="IPR002035">
    <property type="entry name" value="VWF_A"/>
</dbReference>
<dbReference type="PROSITE" id="PS50234">
    <property type="entry name" value="VWFA"/>
    <property type="match status" value="1"/>
</dbReference>
<sequence length="1090" mass="112554">MAALLGTVAVSMPLSPQPSAEAAVPTPTGNNAVISVKVGGDRILVAQVEGLEGVQLGLYATATATDPVDPDWGVCESDADGDCNFLVPDTQRNTSGTQCVGANCDRRFWVKQISAPAGWTMNTALRTGDNAGAASTSTPYRFQTGTQLRAGSTYRSNINFMLDTGGNNDIASGGVWQNSRVNPPLPDRCGLNIALILDLSLSIGTGANLTALKNAANTFADALTGTPSRMALFSFSNVSPSRNTQPNNPDLLAVSTTAGAAAFKAQYAGWTTTGATNWDQGMLAAALSGSLPNGTNHYDAAIVLTDGNPTAYGSLVAPSPSNPNGTGEGAQTYNRLREIENGIFSANAIKANETRVLAVGVGSGSAGAITALNLQAISGPEKFDPALENVQTADYFQLSDYSVAGQALRDLVFAACTPSLSVVKQIVPSTTTGEDITGATNAGAGWTFTGSTAPGISGFENPLTTTDDGTGAVNFPLEFDPAVVNADVNIEETQQTGFELVTQGGSNAVCTEKSQEFPDGRTIPVTNTTGPNGPGFTFNMQPETSVSCVVYNRAPDPIADLTVFKSWVINGEEIAQGSQPTEIGAVLVALDPGATAVRNIGWGVTQTGYEAGDSVALAEGVFFGGDLCVLDSSVVTEVNGEPPAVTEFASVPNAIPTPAQTDYDVTLVAGRNTVSVVNTVTCQSELILLKEVQGGDADPNLWNLDAIEPTGALPGPSGLSGARAFVTPGATYQLAETPLDPAGEASLYVQIDRRTPPFQANPLSTGSMFCALVDADLEPISTTVDGLNGGATVPIGQRMACTAINQTATMMLRKVVVNDIGGTGVPPDWNLVATPVGPLPLPPGVGPISVPGSDAELGTSFNVRPGIQYEITESVPPESPPGYIMSSLVCEILPPPMGTPRTIETLNPLDADLCTFTNTFAGSTLTLEKEVVNDHGGTAEPTDWTLTATGTLRTLSGVMGDPAITNADVDPGVYTLSESGTPEGYEEGTWSCDGGTLEGATLTIGVGEAVTCVIVNDDRPPGGRCGSRAIPRRAVRCSPARRSPTRSGRTTSSTGSSRRRTSSSRTTSRRCSTTRPSSRGASSRAREPRA</sequence>
<evidence type="ECO:0000259" key="2">
    <source>
        <dbReference type="PROSITE" id="PS50234"/>
    </source>
</evidence>
<evidence type="ECO:0000313" key="4">
    <source>
        <dbReference type="Proteomes" id="UP000291259"/>
    </source>
</evidence>
<dbReference type="RefSeq" id="WP_129189448.1">
    <property type="nucleotide sequence ID" value="NZ_CP035491.1"/>
</dbReference>
<dbReference type="SMART" id="SM00327">
    <property type="entry name" value="VWA"/>
    <property type="match status" value="1"/>
</dbReference>
<reference evidence="3 4" key="1">
    <citation type="submission" date="2019-01" db="EMBL/GenBank/DDBJ databases">
        <title>Genome sequencing of strain FW100M-8.</title>
        <authorList>
            <person name="Heo J."/>
            <person name="Kim S.-J."/>
            <person name="Kim J.-S."/>
            <person name="Hong S.-B."/>
            <person name="Kwon S.-W."/>
        </authorList>
    </citation>
    <scope>NUCLEOTIDE SEQUENCE [LARGE SCALE GENOMIC DNA]</scope>
    <source>
        <strain evidence="3 4">FW100M-8</strain>
    </source>
</reference>
<feature type="domain" description="VWFA" evidence="2">
    <location>
        <begin position="192"/>
        <end position="426"/>
    </location>
</feature>
<dbReference type="CDD" id="cd00198">
    <property type="entry name" value="vWFA"/>
    <property type="match status" value="1"/>
</dbReference>
<dbReference type="InterPro" id="IPR045826">
    <property type="entry name" value="SpaA_PFL_dom_2"/>
</dbReference>
<dbReference type="SUPFAM" id="SSF53300">
    <property type="entry name" value="vWA-like"/>
    <property type="match status" value="1"/>
</dbReference>
<organism evidence="3 4">
    <name type="scientific">Agromyces protaetiae</name>
    <dbReference type="NCBI Taxonomy" id="2509455"/>
    <lineage>
        <taxon>Bacteria</taxon>
        <taxon>Bacillati</taxon>
        <taxon>Actinomycetota</taxon>
        <taxon>Actinomycetes</taxon>
        <taxon>Micrococcales</taxon>
        <taxon>Microbacteriaceae</taxon>
        <taxon>Agromyces</taxon>
    </lineage>
</organism>
<proteinExistence type="predicted"/>
<keyword evidence="4" id="KW-1185">Reference proteome</keyword>
<name>A0A4P6FB57_9MICO</name>
<dbReference type="Pfam" id="PF19403">
    <property type="entry name" value="SpaA_2"/>
    <property type="match status" value="2"/>
</dbReference>
<dbReference type="KEGG" id="agf:ET445_05185"/>
<evidence type="ECO:0000313" key="3">
    <source>
        <dbReference type="EMBL" id="QAY72826.1"/>
    </source>
</evidence>
<gene>
    <name evidence="3" type="ORF">ET445_05185</name>
</gene>
<dbReference type="Proteomes" id="UP000291259">
    <property type="component" value="Chromosome"/>
</dbReference>
<protein>
    <submittedName>
        <fullName evidence="3">VWA domain-containing protein</fullName>
    </submittedName>
</protein>
<dbReference type="AlphaFoldDB" id="A0A4P6FB57"/>
<accession>A0A4P6FB57</accession>
<dbReference type="InterPro" id="IPR036465">
    <property type="entry name" value="vWFA_dom_sf"/>
</dbReference>
<feature type="compositionally biased region" description="Low complexity" evidence="1">
    <location>
        <begin position="1041"/>
        <end position="1056"/>
    </location>
</feature>
<dbReference type="OrthoDB" id="134475at2"/>